<evidence type="ECO:0000256" key="5">
    <source>
        <dbReference type="ARBA" id="ARBA00022729"/>
    </source>
</evidence>
<dbReference type="SUPFAM" id="SSF52743">
    <property type="entry name" value="Subtilisin-like"/>
    <property type="match status" value="1"/>
</dbReference>
<keyword evidence="4 9" id="KW-0645">Protease</keyword>
<dbReference type="EMBL" id="JANBPT010000935">
    <property type="protein sequence ID" value="KAJ1911405.1"/>
    <property type="molecule type" value="Genomic_DNA"/>
</dbReference>
<feature type="non-terminal residue" evidence="13">
    <location>
        <position position="1"/>
    </location>
</feature>
<evidence type="ECO:0000256" key="2">
    <source>
        <dbReference type="ARBA" id="ARBA00022512"/>
    </source>
</evidence>
<dbReference type="PROSITE" id="PS00138">
    <property type="entry name" value="SUBTILASE_SER"/>
    <property type="match status" value="1"/>
</dbReference>
<evidence type="ECO:0008006" key="15">
    <source>
        <dbReference type="Google" id="ProtNLM"/>
    </source>
</evidence>
<dbReference type="InterPro" id="IPR022398">
    <property type="entry name" value="Peptidase_S8_His-AS"/>
</dbReference>
<proteinExistence type="inferred from homology"/>
<dbReference type="InterPro" id="IPR015500">
    <property type="entry name" value="Peptidase_S8_subtilisin-rel"/>
</dbReference>
<dbReference type="Gene3D" id="3.40.50.200">
    <property type="entry name" value="Peptidase S8/S53 domain"/>
    <property type="match status" value="1"/>
</dbReference>
<feature type="domain" description="PA" evidence="12">
    <location>
        <begin position="368"/>
        <end position="439"/>
    </location>
</feature>
<evidence type="ECO:0000256" key="10">
    <source>
        <dbReference type="RuleBase" id="RU003355"/>
    </source>
</evidence>
<dbReference type="InterPro" id="IPR046450">
    <property type="entry name" value="PA_dom_sf"/>
</dbReference>
<dbReference type="GO" id="GO:0004252">
    <property type="term" value="F:serine-type endopeptidase activity"/>
    <property type="evidence" value="ECO:0007669"/>
    <property type="project" value="UniProtKB-UniRule"/>
</dbReference>
<keyword evidence="14" id="KW-1185">Reference proteome</keyword>
<keyword evidence="3" id="KW-0964">Secreted</keyword>
<evidence type="ECO:0000256" key="8">
    <source>
        <dbReference type="PIRSR" id="PIRSR615500-1"/>
    </source>
</evidence>
<comment type="similarity">
    <text evidence="1 9 10">Belongs to the peptidase S8 family.</text>
</comment>
<comment type="caution">
    <text evidence="13">The sequence shown here is derived from an EMBL/GenBank/DDBJ whole genome shotgun (WGS) entry which is preliminary data.</text>
</comment>
<sequence>THYVLSDTGTPTPLNLADSALVNPSIAYVVEYTGEPDTDEAEQGVQAFSTSMAAIRVPYTIVHNYTTLFNGAEIRLDQKYVGAVRQLGDLANVYTMQNLQPQALASSPLATTGRPLPMLQHKYTGVGKVHAEGRLSGEGIKVGIIDSGLDYRHPAFGSCFKTVGCRVAYGYDFVGDNYNGTNSPEPDDDPLDTCAGHGTHVAGILAGDDGAFQGVAPKATLGIYRVFSCKGTAPGSAILQALEQAFLDGMQIINFSLASSTAFDNSIDVAVTERLYRKGVVVVAGVGNSYVDGLGMVGTPAGGPSVLAVAAAVLPEQYAFVFNVTYPADDVTTTTLTLERSVFQTPFAMHHFTSTALVRGIDTSGSDLLCNSSSSKLEGKVVLVQRGTCDFSIKSAHAKTAGAVAMVFYDNVDEPLSPPAFTREALPSFMITLADGMKLVALLNTAAVDSVTVAVSPELAATAPQGAFGPADYTSWGPTAQALLKPDVMAPGSAVYSTYPLNMNNYTILSGTSMASPYVAGVATLLLESGKHVAAGQLYSALVHTATPFTEVNSGRPMPPILQGTGLLNITNALAASLLPSVFSFSLKHLEDTVPAFKSPASITWNLTAKGFISGGYQIEYVPALAAAGFYPNGTAANPPVADTTFLPVANISPTTLNGDKVDAATSFSLSFNPQDLGHELLMAYSGYVRIYPTSGSGVNYTISVAGYNFPSSQFPTLPPSGPSVPCLVDAATALCIDAGQSFTMQGNHTPAFALRLQTPVYRILLRVTRTTADASTASGLANAATASSGGPTSTPGSTLLESQEGELILPENYASFIAKNGASNGPGYYSYIWDGTIMANPEANNGTQIITAPDGDYAFKLILYRMSMDDTPFNWTSPSFTIRTMDSVRS</sequence>
<protein>
    <recommendedName>
        <fullName evidence="15">Subtilisin-like protease</fullName>
    </recommendedName>
</protein>
<evidence type="ECO:0000256" key="7">
    <source>
        <dbReference type="ARBA" id="ARBA00022825"/>
    </source>
</evidence>
<evidence type="ECO:0000259" key="11">
    <source>
        <dbReference type="Pfam" id="PF00082"/>
    </source>
</evidence>
<gene>
    <name evidence="13" type="ORF">IWQ60_010150</name>
</gene>
<keyword evidence="7 9" id="KW-0720">Serine protease</keyword>
<evidence type="ECO:0000256" key="3">
    <source>
        <dbReference type="ARBA" id="ARBA00022525"/>
    </source>
</evidence>
<dbReference type="PANTHER" id="PTHR43806:SF66">
    <property type="entry name" value="SERIN ENDOPEPTIDASE"/>
    <property type="match status" value="1"/>
</dbReference>
<dbReference type="PROSITE" id="PS00136">
    <property type="entry name" value="SUBTILASE_ASP"/>
    <property type="match status" value="1"/>
</dbReference>
<dbReference type="Proteomes" id="UP001150569">
    <property type="component" value="Unassembled WGS sequence"/>
</dbReference>
<dbReference type="Gene3D" id="3.50.30.30">
    <property type="match status" value="1"/>
</dbReference>
<dbReference type="OrthoDB" id="10256524at2759"/>
<feature type="active site" description="Charge relay system" evidence="8 9">
    <location>
        <position position="513"/>
    </location>
</feature>
<keyword evidence="2" id="KW-0134">Cell wall</keyword>
<dbReference type="SUPFAM" id="SSF52025">
    <property type="entry name" value="PA domain"/>
    <property type="match status" value="1"/>
</dbReference>
<dbReference type="InterPro" id="IPR003137">
    <property type="entry name" value="PA_domain"/>
</dbReference>
<organism evidence="13 14">
    <name type="scientific">Tieghemiomyces parasiticus</name>
    <dbReference type="NCBI Taxonomy" id="78921"/>
    <lineage>
        <taxon>Eukaryota</taxon>
        <taxon>Fungi</taxon>
        <taxon>Fungi incertae sedis</taxon>
        <taxon>Zoopagomycota</taxon>
        <taxon>Kickxellomycotina</taxon>
        <taxon>Dimargaritomycetes</taxon>
        <taxon>Dimargaritales</taxon>
        <taxon>Dimargaritaceae</taxon>
        <taxon>Tieghemiomyces</taxon>
    </lineage>
</organism>
<dbReference type="PROSITE" id="PS00137">
    <property type="entry name" value="SUBTILASE_HIS"/>
    <property type="match status" value="1"/>
</dbReference>
<evidence type="ECO:0000256" key="1">
    <source>
        <dbReference type="ARBA" id="ARBA00011073"/>
    </source>
</evidence>
<evidence type="ECO:0000256" key="9">
    <source>
        <dbReference type="PROSITE-ProRule" id="PRU01240"/>
    </source>
</evidence>
<dbReference type="InterPro" id="IPR000209">
    <property type="entry name" value="Peptidase_S8/S53_dom"/>
</dbReference>
<dbReference type="GO" id="GO:0006508">
    <property type="term" value="P:proteolysis"/>
    <property type="evidence" value="ECO:0007669"/>
    <property type="project" value="UniProtKB-KW"/>
</dbReference>
<evidence type="ECO:0000259" key="12">
    <source>
        <dbReference type="Pfam" id="PF02225"/>
    </source>
</evidence>
<feature type="domain" description="Peptidase S8/S53" evidence="11">
    <location>
        <begin position="137"/>
        <end position="565"/>
    </location>
</feature>
<name>A0A9W8DK09_9FUNG</name>
<dbReference type="PROSITE" id="PS51892">
    <property type="entry name" value="SUBTILASE"/>
    <property type="match status" value="1"/>
</dbReference>
<keyword evidence="6 9" id="KW-0378">Hydrolase</keyword>
<accession>A0A9W8DK09</accession>
<feature type="active site" description="Charge relay system" evidence="8 9">
    <location>
        <position position="197"/>
    </location>
</feature>
<evidence type="ECO:0000313" key="13">
    <source>
        <dbReference type="EMBL" id="KAJ1911405.1"/>
    </source>
</evidence>
<evidence type="ECO:0000313" key="14">
    <source>
        <dbReference type="Proteomes" id="UP001150569"/>
    </source>
</evidence>
<dbReference type="AlphaFoldDB" id="A0A9W8DK09"/>
<evidence type="ECO:0000256" key="4">
    <source>
        <dbReference type="ARBA" id="ARBA00022670"/>
    </source>
</evidence>
<dbReference type="InterPro" id="IPR023828">
    <property type="entry name" value="Peptidase_S8_Ser-AS"/>
</dbReference>
<dbReference type="InterPro" id="IPR023827">
    <property type="entry name" value="Peptidase_S8_Asp-AS"/>
</dbReference>
<dbReference type="Pfam" id="PF00082">
    <property type="entry name" value="Peptidase_S8"/>
    <property type="match status" value="1"/>
</dbReference>
<dbReference type="InterPro" id="IPR050131">
    <property type="entry name" value="Peptidase_S8_subtilisin-like"/>
</dbReference>
<dbReference type="PANTHER" id="PTHR43806">
    <property type="entry name" value="PEPTIDASE S8"/>
    <property type="match status" value="1"/>
</dbReference>
<evidence type="ECO:0000256" key="6">
    <source>
        <dbReference type="ARBA" id="ARBA00022801"/>
    </source>
</evidence>
<dbReference type="InterPro" id="IPR036852">
    <property type="entry name" value="Peptidase_S8/S53_dom_sf"/>
</dbReference>
<reference evidence="13" key="1">
    <citation type="submission" date="2022-07" db="EMBL/GenBank/DDBJ databases">
        <title>Phylogenomic reconstructions and comparative analyses of Kickxellomycotina fungi.</title>
        <authorList>
            <person name="Reynolds N.K."/>
            <person name="Stajich J.E."/>
            <person name="Barry K."/>
            <person name="Grigoriev I.V."/>
            <person name="Crous P."/>
            <person name="Smith M.E."/>
        </authorList>
    </citation>
    <scope>NUCLEOTIDE SEQUENCE</scope>
    <source>
        <strain evidence="13">RSA 861</strain>
    </source>
</reference>
<dbReference type="GO" id="GO:0005615">
    <property type="term" value="C:extracellular space"/>
    <property type="evidence" value="ECO:0007669"/>
    <property type="project" value="TreeGrafter"/>
</dbReference>
<keyword evidence="5" id="KW-0732">Signal</keyword>
<dbReference type="Pfam" id="PF02225">
    <property type="entry name" value="PA"/>
    <property type="match status" value="1"/>
</dbReference>
<feature type="active site" description="Charge relay system" evidence="8 9">
    <location>
        <position position="146"/>
    </location>
</feature>
<dbReference type="PRINTS" id="PR00723">
    <property type="entry name" value="SUBTILISIN"/>
</dbReference>